<protein>
    <submittedName>
        <fullName evidence="1">Uncharacterized protein</fullName>
    </submittedName>
</protein>
<keyword evidence="2" id="KW-1185">Reference proteome</keyword>
<sequence length="1022" mass="113461">MKLPPRPVRASIASIPAADHITVNTTVKTQQPKRISSTPTTQFAPPSTRSHARSMTVDQTSERTPLELREPPRRFPAAGPSPVSSDSPTTGTQGTTQTTTVYPDASRINRRPPFAKQGVHEIQTKYDPRKFDVCGEFLCTSGYLTRVWNLHDGELLVSFSHGEGVKATSVAFKPGIDVNQEGLRLWIGNNIGEVMEADIATQSIVGNKSNIHGRYEVIKIFRHFNEMWTLDEGGTLHVWGPSGDGVPNLNNSPHQTYRLPKGHTFSIIVGEELWYATGKEIRIFAPTVDGQTQVQVLMRPLMSEGAGEITSGTVLKSQPGKVYFGHSDGKVSIYSQKDFTCLSVLSISTYKINSLAGVGNYIWAAYNTGKISIYDVRSSPWTVKKDWQAHNDSPALKLIADRASFYRLGRQQVLSLGADNMVRAWDGLLQDDFLENEMKSMDSQYSEFEDIKVQAMTWNAGASTPSSLRYSDSDAAFIQNLLQSSDCPDILVFGFQELVDLEDKTATAKRLFKSKKERRDGPRADEPSVSRLEGFLGPKSRRFHARRPFIPLTPYCYSGWPLHLADVKRGMGGLHGNKGAIVVRFMVDDTSLCFINCHLAAGQSHANSRHNDIAAILDSSILPVETDPNVRIDSYIGGGDGTMILDHELCLLNGDLNYRIDTMSRDTVVYAVKANNLAKLLDRDQLLVARRRNPAFRLRAFDEMPIEFAPTYKYDVGTDNYDTSEKKRSPAWCDRLLHRGSGRIQQLDYRRHEVRVSDHRPVTGRFKFTIKSISPKRRTLAWAECQQRFEDLKMNEAKEEKLFYLMNVIGTGQKEAEPRTSMLNEQMGDGKAIPDWPSIMWSLVPLSTWGIPLSDRGVSFARAQRPTAEHMGAFPTNAADGTATQTYPESRVLLIITGGTICMQPSAGGLVPVDGFLKNAMAPRPSFNDLSESVTLSAVQDGKPVTIPSLRTPPSSYARHIRYSAIEFSPLLDSSSISSDGWTSIASAIRANYHLFDGRPSSRCSPTPWTTCSARSSSRGRS</sequence>
<accession>A0ACC2JBN9</accession>
<evidence type="ECO:0000313" key="2">
    <source>
        <dbReference type="Proteomes" id="UP001153332"/>
    </source>
</evidence>
<reference evidence="1" key="1">
    <citation type="submission" date="2022-12" db="EMBL/GenBank/DDBJ databases">
        <title>Genome Sequence of Lasiodiplodia mahajangana.</title>
        <authorList>
            <person name="Buettner E."/>
        </authorList>
    </citation>
    <scope>NUCLEOTIDE SEQUENCE</scope>
    <source>
        <strain evidence="1">VT137</strain>
    </source>
</reference>
<proteinExistence type="predicted"/>
<name>A0ACC2JBN9_9PEZI</name>
<organism evidence="1 2">
    <name type="scientific">Lasiodiplodia mahajangana</name>
    <dbReference type="NCBI Taxonomy" id="1108764"/>
    <lineage>
        <taxon>Eukaryota</taxon>
        <taxon>Fungi</taxon>
        <taxon>Dikarya</taxon>
        <taxon>Ascomycota</taxon>
        <taxon>Pezizomycotina</taxon>
        <taxon>Dothideomycetes</taxon>
        <taxon>Dothideomycetes incertae sedis</taxon>
        <taxon>Botryosphaeriales</taxon>
        <taxon>Botryosphaeriaceae</taxon>
        <taxon>Lasiodiplodia</taxon>
    </lineage>
</organism>
<dbReference type="EMBL" id="JAPUUL010002787">
    <property type="protein sequence ID" value="KAJ8124764.1"/>
    <property type="molecule type" value="Genomic_DNA"/>
</dbReference>
<dbReference type="Proteomes" id="UP001153332">
    <property type="component" value="Unassembled WGS sequence"/>
</dbReference>
<evidence type="ECO:0000313" key="1">
    <source>
        <dbReference type="EMBL" id="KAJ8124764.1"/>
    </source>
</evidence>
<comment type="caution">
    <text evidence="1">The sequence shown here is derived from an EMBL/GenBank/DDBJ whole genome shotgun (WGS) entry which is preliminary data.</text>
</comment>
<gene>
    <name evidence="1" type="ORF">O1611_g8876</name>
</gene>